<gene>
    <name evidence="1" type="ORF">MMF97_02935</name>
</gene>
<protein>
    <recommendedName>
        <fullName evidence="3">DUF4369 domain-containing protein</fullName>
    </recommendedName>
</protein>
<sequence length="221" mass="26342">MKSLFVCFLLFISWNLVKSQDMIYYKGVEGTPLRAINYEEVIGSPYYINNGGYKTGRVYMSSNLVYEKGLLLRYNLLTDELTFKYEKDAEMKFTQRPLSFILFFDNNGKNAFFSRGFVSKKDPKGETFYQVLVNRKFKLLKLAKKYIQERTDYGKTTPTKTIQTFVKYYLYDDKNNMTEINDYKSFFRLSDKLKYYAQQKEMNSNTEDNFIELADYYNDLQ</sequence>
<dbReference type="EMBL" id="JALGBH010000001">
    <property type="protein sequence ID" value="MCJ0741652.1"/>
    <property type="molecule type" value="Genomic_DNA"/>
</dbReference>
<dbReference type="Proteomes" id="UP001165460">
    <property type="component" value="Unassembled WGS sequence"/>
</dbReference>
<proteinExistence type="predicted"/>
<evidence type="ECO:0000313" key="1">
    <source>
        <dbReference type="EMBL" id="MCJ0741652.1"/>
    </source>
</evidence>
<accession>A0ABS9ZTU4</accession>
<evidence type="ECO:0000313" key="2">
    <source>
        <dbReference type="Proteomes" id="UP001165460"/>
    </source>
</evidence>
<dbReference type="RefSeq" id="WP_243358993.1">
    <property type="nucleotide sequence ID" value="NZ_JALGBH010000001.1"/>
</dbReference>
<evidence type="ECO:0008006" key="3">
    <source>
        <dbReference type="Google" id="ProtNLM"/>
    </source>
</evidence>
<keyword evidence="2" id="KW-1185">Reference proteome</keyword>
<name>A0ABS9ZTU4_9SPHI</name>
<comment type="caution">
    <text evidence="1">The sequence shown here is derived from an EMBL/GenBank/DDBJ whole genome shotgun (WGS) entry which is preliminary data.</text>
</comment>
<reference evidence="1" key="1">
    <citation type="submission" date="2022-03" db="EMBL/GenBank/DDBJ databases">
        <authorList>
            <person name="Woo C.Y."/>
        </authorList>
    </citation>
    <scope>NUCLEOTIDE SEQUENCE</scope>
    <source>
        <strain evidence="1">CYS-01</strain>
    </source>
</reference>
<organism evidence="1 2">
    <name type="scientific">Pedobacter montanisoli</name>
    <dbReference type="NCBI Taxonomy" id="2923277"/>
    <lineage>
        <taxon>Bacteria</taxon>
        <taxon>Pseudomonadati</taxon>
        <taxon>Bacteroidota</taxon>
        <taxon>Sphingobacteriia</taxon>
        <taxon>Sphingobacteriales</taxon>
        <taxon>Sphingobacteriaceae</taxon>
        <taxon>Pedobacter</taxon>
    </lineage>
</organism>